<evidence type="ECO:0000256" key="7">
    <source>
        <dbReference type="ARBA" id="ARBA00023317"/>
    </source>
</evidence>
<keyword evidence="13" id="KW-1185">Reference proteome</keyword>
<dbReference type="InterPro" id="IPR017596">
    <property type="entry name" value="PdhA/BkdA"/>
</dbReference>
<evidence type="ECO:0000313" key="13">
    <source>
        <dbReference type="Proteomes" id="UP001597079"/>
    </source>
</evidence>
<dbReference type="PANTHER" id="PTHR43380:SF1">
    <property type="entry name" value="2-OXOISOVALERATE DEHYDROGENASE SUBUNIT ALPHA, MITOCHONDRIAL"/>
    <property type="match status" value="1"/>
</dbReference>
<comment type="subunit">
    <text evidence="2 10">Heterodimer of an alpha and a beta chain.</text>
</comment>
<dbReference type="EMBL" id="JBHUCX010000030">
    <property type="protein sequence ID" value="MFD1675603.1"/>
    <property type="molecule type" value="Genomic_DNA"/>
</dbReference>
<feature type="domain" description="Dehydrogenase E1 component" evidence="11">
    <location>
        <begin position="45"/>
        <end position="332"/>
    </location>
</feature>
<dbReference type="RefSeq" id="WP_377943490.1">
    <property type="nucleotide sequence ID" value="NZ_JBHUCX010000030.1"/>
</dbReference>
<gene>
    <name evidence="12" type="primary">pdhA</name>
    <name evidence="12" type="ORF">ACFSB2_12950</name>
</gene>
<evidence type="ECO:0000256" key="5">
    <source>
        <dbReference type="ARBA" id="ARBA00023002"/>
    </source>
</evidence>
<evidence type="ECO:0000256" key="9">
    <source>
        <dbReference type="ARBA" id="ARBA00051231"/>
    </source>
</evidence>
<evidence type="ECO:0000256" key="10">
    <source>
        <dbReference type="RuleBase" id="RU366007"/>
    </source>
</evidence>
<comment type="cofactor">
    <cofactor evidence="1 10">
        <name>thiamine diphosphate</name>
        <dbReference type="ChEBI" id="CHEBI:58937"/>
    </cofactor>
</comment>
<reference evidence="13" key="1">
    <citation type="journal article" date="2019" name="Int. J. Syst. Evol. Microbiol.">
        <title>The Global Catalogue of Microorganisms (GCM) 10K type strain sequencing project: providing services to taxonomists for standard genome sequencing and annotation.</title>
        <authorList>
            <consortium name="The Broad Institute Genomics Platform"/>
            <consortium name="The Broad Institute Genome Sequencing Center for Infectious Disease"/>
            <person name="Wu L."/>
            <person name="Ma J."/>
        </authorList>
    </citation>
    <scope>NUCLEOTIDE SEQUENCE [LARGE SCALE GENOMIC DNA]</scope>
    <source>
        <strain evidence="13">CGMCC 1.12286</strain>
    </source>
</reference>
<evidence type="ECO:0000256" key="8">
    <source>
        <dbReference type="ARBA" id="ARBA00025211"/>
    </source>
</evidence>
<dbReference type="InterPro" id="IPR029061">
    <property type="entry name" value="THDP-binding"/>
</dbReference>
<evidence type="ECO:0000259" key="11">
    <source>
        <dbReference type="Pfam" id="PF00676"/>
    </source>
</evidence>
<dbReference type="PANTHER" id="PTHR43380">
    <property type="entry name" value="2-OXOISOVALERATE DEHYDROGENASE SUBUNIT ALPHA, MITOCHONDRIAL"/>
    <property type="match status" value="1"/>
</dbReference>
<evidence type="ECO:0000256" key="1">
    <source>
        <dbReference type="ARBA" id="ARBA00001964"/>
    </source>
</evidence>
<comment type="catalytic activity">
    <reaction evidence="9 10">
        <text>N(6)-[(R)-lipoyl]-L-lysyl-[protein] + pyruvate + H(+) = N(6)-[(R)-S(8)-acetyldihydrolipoyl]-L-lysyl-[protein] + CO2</text>
        <dbReference type="Rhea" id="RHEA:19189"/>
        <dbReference type="Rhea" id="RHEA-COMP:10474"/>
        <dbReference type="Rhea" id="RHEA-COMP:10478"/>
        <dbReference type="ChEBI" id="CHEBI:15361"/>
        <dbReference type="ChEBI" id="CHEBI:15378"/>
        <dbReference type="ChEBI" id="CHEBI:16526"/>
        <dbReference type="ChEBI" id="CHEBI:83099"/>
        <dbReference type="ChEBI" id="CHEBI:83111"/>
        <dbReference type="EC" id="1.2.4.1"/>
    </reaction>
</comment>
<comment type="function">
    <text evidence="8 10">The pyruvate dehydrogenase complex catalyzes the overall conversion of pyruvate to acetyl-CoA and CO(2). It contains multiple copies of three enzymatic components: pyruvate dehydrogenase (E1), dihydrolipoamide acetyltransferase (E2) and lipoamide dehydrogenase (E3).</text>
</comment>
<protein>
    <recommendedName>
        <fullName evidence="4 10">Pyruvate dehydrogenase E1 component subunit alpha</fullName>
        <ecNumber evidence="3 10">1.2.4.1</ecNumber>
    </recommendedName>
</protein>
<dbReference type="EC" id="1.2.4.1" evidence="3 10"/>
<keyword evidence="5 10" id="KW-0560">Oxidoreductase</keyword>
<dbReference type="NCBIfam" id="TIGR03181">
    <property type="entry name" value="PDH_E1_alph_x"/>
    <property type="match status" value="1"/>
</dbReference>
<dbReference type="Proteomes" id="UP001597079">
    <property type="component" value="Unassembled WGS sequence"/>
</dbReference>
<evidence type="ECO:0000256" key="3">
    <source>
        <dbReference type="ARBA" id="ARBA00012281"/>
    </source>
</evidence>
<evidence type="ECO:0000256" key="2">
    <source>
        <dbReference type="ARBA" id="ARBA00011870"/>
    </source>
</evidence>
<sequence>MRTVERTNEVNLTKIPFHQVLREDGTLVERTYLNLEFEFMKELMHKMVFTRQWDERAIKLSRQGRIGFHAPVSGQEAAMIGTEAAMNREDFIVPAYREMPTLYWHGYPMHQLFLYSLGHQQGGNIPKDVHCFVPQVIIGAQIVEAVGVGLAFNLKKEPRVAITYIGDGGTSQGDFYEGLNFAGALNAPVVFVVQNNGYAISVSREKQTKAKTLAQKAVAAGIEGIQVDGMDVLAVYDVMKEALDRARSGRGPTLIEAVNYRFLPHTLSGDDPSRYRNSEEEEHWRKKDPLIRMRKFLTVSSYWTEQDENNAIECANEAVQKAIELVEKTPEMTHDDLINFVFEKPTPQLIAQRKEFK</sequence>
<proteinExistence type="predicted"/>
<evidence type="ECO:0000313" key="12">
    <source>
        <dbReference type="EMBL" id="MFD1675603.1"/>
    </source>
</evidence>
<dbReference type="Gene3D" id="3.40.50.970">
    <property type="match status" value="1"/>
</dbReference>
<organism evidence="12 13">
    <name type="scientific">Alicyclobacillus fodiniaquatilis</name>
    <dbReference type="NCBI Taxonomy" id="1661150"/>
    <lineage>
        <taxon>Bacteria</taxon>
        <taxon>Bacillati</taxon>
        <taxon>Bacillota</taxon>
        <taxon>Bacilli</taxon>
        <taxon>Bacillales</taxon>
        <taxon>Alicyclobacillaceae</taxon>
        <taxon>Alicyclobacillus</taxon>
    </lineage>
</organism>
<dbReference type="SUPFAM" id="SSF52518">
    <property type="entry name" value="Thiamin diphosphate-binding fold (THDP-binding)"/>
    <property type="match status" value="1"/>
</dbReference>
<dbReference type="InterPro" id="IPR050771">
    <property type="entry name" value="Alpha-ketoacid_DH_E1_comp"/>
</dbReference>
<dbReference type="Pfam" id="PF00676">
    <property type="entry name" value="E1_dh"/>
    <property type="match status" value="1"/>
</dbReference>
<comment type="caution">
    <text evidence="12">The sequence shown here is derived from an EMBL/GenBank/DDBJ whole genome shotgun (WGS) entry which is preliminary data.</text>
</comment>
<keyword evidence="7 10" id="KW-0670">Pyruvate</keyword>
<accession>A0ABW4JJ88</accession>
<name>A0ABW4JJ88_9BACL</name>
<dbReference type="CDD" id="cd02000">
    <property type="entry name" value="TPP_E1_PDC_ADC_BCADC"/>
    <property type="match status" value="1"/>
</dbReference>
<evidence type="ECO:0000256" key="6">
    <source>
        <dbReference type="ARBA" id="ARBA00023052"/>
    </source>
</evidence>
<keyword evidence="6 10" id="KW-0786">Thiamine pyrophosphate</keyword>
<dbReference type="InterPro" id="IPR001017">
    <property type="entry name" value="DH_E1"/>
</dbReference>
<evidence type="ECO:0000256" key="4">
    <source>
        <dbReference type="ARBA" id="ARBA00014159"/>
    </source>
</evidence>